<dbReference type="RefSeq" id="WP_189607688.1">
    <property type="nucleotide sequence ID" value="NZ_BMXR01000003.1"/>
</dbReference>
<dbReference type="InterPro" id="IPR002586">
    <property type="entry name" value="CobQ/CobB/MinD/ParA_Nub-bd_dom"/>
</dbReference>
<dbReference type="Gene3D" id="3.40.50.300">
    <property type="entry name" value="P-loop containing nucleotide triphosphate hydrolases"/>
    <property type="match status" value="1"/>
</dbReference>
<dbReference type="Proteomes" id="UP000626148">
    <property type="component" value="Unassembled WGS sequence"/>
</dbReference>
<dbReference type="PIRSF" id="PIRSF009320">
    <property type="entry name" value="Nuc_binding_HP_1000"/>
    <property type="match status" value="1"/>
</dbReference>
<comment type="caution">
    <text evidence="2">The sequence shown here is derived from an EMBL/GenBank/DDBJ whole genome shotgun (WGS) entry which is preliminary data.</text>
</comment>
<accession>A0A918K4P2</accession>
<feature type="domain" description="CobQ/CobB/MinD/ParA nucleotide binding" evidence="1">
    <location>
        <begin position="24"/>
        <end position="209"/>
    </location>
</feature>
<dbReference type="PANTHER" id="PTHR13696:SF96">
    <property type="entry name" value="COBQ_COBB_MIND_PARA NUCLEOTIDE BINDING DOMAIN-CONTAINING PROTEIN"/>
    <property type="match status" value="1"/>
</dbReference>
<dbReference type="InterPro" id="IPR050678">
    <property type="entry name" value="DNA_Partitioning_ATPase"/>
</dbReference>
<evidence type="ECO:0000313" key="3">
    <source>
        <dbReference type="Proteomes" id="UP000626148"/>
    </source>
</evidence>
<dbReference type="EMBL" id="BMXR01000003">
    <property type="protein sequence ID" value="GGX47391.1"/>
    <property type="molecule type" value="Genomic_DNA"/>
</dbReference>
<evidence type="ECO:0000259" key="1">
    <source>
        <dbReference type="Pfam" id="PF01656"/>
    </source>
</evidence>
<protein>
    <submittedName>
        <fullName evidence="2">Chromosome partitioning protein ParA</fullName>
    </submittedName>
</protein>
<dbReference type="Pfam" id="PF01656">
    <property type="entry name" value="CbiA"/>
    <property type="match status" value="1"/>
</dbReference>
<gene>
    <name evidence="2" type="ORF">GCM10007392_12790</name>
</gene>
<organism evidence="2 3">
    <name type="scientific">Saccharospirillum salsuginis</name>
    <dbReference type="NCBI Taxonomy" id="418750"/>
    <lineage>
        <taxon>Bacteria</taxon>
        <taxon>Pseudomonadati</taxon>
        <taxon>Pseudomonadota</taxon>
        <taxon>Gammaproteobacteria</taxon>
        <taxon>Oceanospirillales</taxon>
        <taxon>Saccharospirillaceae</taxon>
        <taxon>Saccharospirillum</taxon>
    </lineage>
</organism>
<keyword evidence="3" id="KW-1185">Reference proteome</keyword>
<name>A0A918K4P2_9GAMM</name>
<dbReference type="PANTHER" id="PTHR13696">
    <property type="entry name" value="P-LOOP CONTAINING NUCLEOSIDE TRIPHOSPHATE HYDROLASE"/>
    <property type="match status" value="1"/>
</dbReference>
<dbReference type="InterPro" id="IPR027417">
    <property type="entry name" value="P-loop_NTPase"/>
</dbReference>
<sequence length="236" mass="26312">MSAYTPDESKATTRVIAAPQPTRILIANAKGGSGKTTIATNLSSLFANRNETAVLIDYDPQGSASQWLQSRQSERKSIHGVAAYRKSTAQVTRSFHLRNIPADTSKVIIDTPSGLNGSLLNELVRECDIVLIPVTPSPIDIRATTFFIKDLLLCPAYRTTPKRVAVVANRVRKNTLVYSKLELFLNSLNIPFIATFRDTQYYVRASEYGLGLHDLDNARQNDLSDWQKLIDWIDQD</sequence>
<reference evidence="2" key="2">
    <citation type="submission" date="2020-09" db="EMBL/GenBank/DDBJ databases">
        <authorList>
            <person name="Sun Q."/>
            <person name="Kim S."/>
        </authorList>
    </citation>
    <scope>NUCLEOTIDE SEQUENCE</scope>
    <source>
        <strain evidence="2">KCTC 22169</strain>
    </source>
</reference>
<proteinExistence type="predicted"/>
<evidence type="ECO:0000313" key="2">
    <source>
        <dbReference type="EMBL" id="GGX47391.1"/>
    </source>
</evidence>
<reference evidence="2" key="1">
    <citation type="journal article" date="2014" name="Int. J. Syst. Evol. Microbiol.">
        <title>Complete genome sequence of Corynebacterium casei LMG S-19264T (=DSM 44701T), isolated from a smear-ripened cheese.</title>
        <authorList>
            <consortium name="US DOE Joint Genome Institute (JGI-PGF)"/>
            <person name="Walter F."/>
            <person name="Albersmeier A."/>
            <person name="Kalinowski J."/>
            <person name="Ruckert C."/>
        </authorList>
    </citation>
    <scope>NUCLEOTIDE SEQUENCE</scope>
    <source>
        <strain evidence="2">KCTC 22169</strain>
    </source>
</reference>
<dbReference type="CDD" id="cd02042">
    <property type="entry name" value="ParAB_family"/>
    <property type="match status" value="1"/>
</dbReference>
<dbReference type="AlphaFoldDB" id="A0A918K4P2"/>
<dbReference type="SUPFAM" id="SSF52540">
    <property type="entry name" value="P-loop containing nucleoside triphosphate hydrolases"/>
    <property type="match status" value="1"/>
</dbReference>